<keyword evidence="6 7" id="KW-0472">Membrane</keyword>
<dbReference type="AlphaFoldDB" id="A0A7H0FA77"/>
<reference evidence="11" key="1">
    <citation type="submission" date="2017-09" db="EMBL/GenBank/DDBJ databases">
        <title>FDA dAtabase for Regulatory Grade micrObial Sequences (FDA-ARGOS): Supporting development and validation of Infectious Disease Dx tests.</title>
        <authorList>
            <person name="Minogue T."/>
            <person name="Wolcott M."/>
            <person name="Wasieloski L."/>
            <person name="Aguilar W."/>
            <person name="Moore D."/>
            <person name="Tallon L.J."/>
            <person name="Sadzewicz L."/>
            <person name="Ott S."/>
            <person name="Zhao X."/>
            <person name="Nagaraj S."/>
            <person name="Vavikolanu K."/>
            <person name="Aluvathingal J."/>
            <person name="Nadendla S."/>
            <person name="Sichtig H."/>
        </authorList>
    </citation>
    <scope>NUCLEOTIDE SEQUENCE</scope>
    <source>
        <strain evidence="11">FDAARGOS_404</strain>
    </source>
</reference>
<keyword evidence="5 7" id="KW-1133">Transmembrane helix</keyword>
<comment type="caution">
    <text evidence="11">The sequence shown here is derived from an EMBL/GenBank/DDBJ whole genome shotgun (WGS) entry which is preliminary data.</text>
</comment>
<dbReference type="GO" id="GO:0089702">
    <property type="term" value="F:undecaprenyl-phosphate glucose phosphotransferase activity"/>
    <property type="evidence" value="ECO:0007669"/>
    <property type="project" value="UniProtKB-EC"/>
</dbReference>
<dbReference type="Proteomes" id="UP001357437">
    <property type="component" value="Unassembled WGS sequence"/>
</dbReference>
<evidence type="ECO:0000256" key="6">
    <source>
        <dbReference type="ARBA" id="ARBA00023136"/>
    </source>
</evidence>
<dbReference type="PANTHER" id="PTHR30576:SF21">
    <property type="entry name" value="UDP-GLUCOSE:UNDECAPRENYL-PHOSPHATE GLUCOSE-1-PHOSPHATE TRANSFERASE"/>
    <property type="match status" value="1"/>
</dbReference>
<dbReference type="Gene3D" id="3.40.50.720">
    <property type="entry name" value="NAD(P)-binding Rossmann-like Domain"/>
    <property type="match status" value="1"/>
</dbReference>
<dbReference type="InterPro" id="IPR003362">
    <property type="entry name" value="Bact_transf"/>
</dbReference>
<dbReference type="NCBIfam" id="TIGR03023">
    <property type="entry name" value="WcaJ_sugtrans"/>
    <property type="match status" value="1"/>
</dbReference>
<dbReference type="Pfam" id="PF02397">
    <property type="entry name" value="Bac_transf"/>
    <property type="match status" value="1"/>
</dbReference>
<comment type="similarity">
    <text evidence="2">Belongs to the bacterial sugar transferase family.</text>
</comment>
<feature type="transmembrane region" description="Helical" evidence="7">
    <location>
        <begin position="118"/>
        <end position="136"/>
    </location>
</feature>
<dbReference type="EC" id="2.7.8.31" evidence="9"/>
<name>A0A7H0FA77_9ENTR</name>
<dbReference type="PANTHER" id="PTHR30576">
    <property type="entry name" value="COLANIC BIOSYNTHESIS UDP-GLUCOSE LIPID CARRIER TRANSFERASE"/>
    <property type="match status" value="1"/>
</dbReference>
<feature type="transmembrane region" description="Helical" evidence="7">
    <location>
        <begin position="80"/>
        <end position="98"/>
    </location>
</feature>
<dbReference type="InterPro" id="IPR017473">
    <property type="entry name" value="Undecaprenyl-P_gluc_Ptfrase"/>
</dbReference>
<dbReference type="InterPro" id="IPR017475">
    <property type="entry name" value="EPS_sugar_tfrase"/>
</dbReference>
<protein>
    <submittedName>
        <fullName evidence="11">Undecaprenyl-phosphate glucose phosphotransferase</fullName>
        <ecNumber evidence="9">2.7.8.31</ecNumber>
    </submittedName>
</protein>
<evidence type="ECO:0000256" key="1">
    <source>
        <dbReference type="ARBA" id="ARBA00004141"/>
    </source>
</evidence>
<evidence type="ECO:0000313" key="11">
    <source>
        <dbReference type="EMBL" id="PHH06888.1"/>
    </source>
</evidence>
<dbReference type="KEGG" id="lax:APT61_20610"/>
<dbReference type="OrthoDB" id="9808602at2"/>
<keyword evidence="13" id="KW-1185">Reference proteome</keyword>
<feature type="transmembrane region" description="Helical" evidence="7">
    <location>
        <begin position="41"/>
        <end position="59"/>
    </location>
</feature>
<dbReference type="Proteomes" id="UP001149314">
    <property type="component" value="Unassembled WGS sequence"/>
</dbReference>
<dbReference type="NCBIfam" id="TIGR03025">
    <property type="entry name" value="EPS_sugtrans"/>
    <property type="match status" value="1"/>
</dbReference>
<reference evidence="10 13" key="4">
    <citation type="submission" date="2024-01" db="EMBL/GenBank/DDBJ databases">
        <title>Comparative Genomics of Leclercia adecarboxylata Strains Isolated from Several Sources.</title>
        <authorList>
            <person name="Yescas-Zazueta V."/>
            <person name="Balbuena-Alonso M.G."/>
            <person name="Valencia D."/>
            <person name="Mendez-Pfeiffer P.A."/>
            <person name="Ballesteros-Monrreal M.G."/>
            <person name="Rocha-Gracia R.D.C."/>
            <person name="Barrios-Villa E."/>
        </authorList>
    </citation>
    <scope>NUCLEOTIDE SEQUENCE [LARGE SCALE GENOMIC DNA]</scope>
    <source>
        <strain evidence="10 13">33MEM</strain>
    </source>
</reference>
<dbReference type="GeneID" id="30334346"/>
<evidence type="ECO:0000313" key="9">
    <source>
        <dbReference type="EMBL" id="MDC6637198.1"/>
    </source>
</evidence>
<keyword evidence="4 7" id="KW-0812">Transmembrane</keyword>
<sequence length="471" mass="53949">MLRNSQKITHGSYSVFIKLIDFFSINLILILSGWVLEMESFDTVILISLLYSTAFLLFGEYTQCYLYRPKNNKLRNQRRLFLTAFFAILFIGMVRLLVAKLYALGYVSFIDVRNIPAMPLWYASPVIFLYVVRLIIFKLSAKKKIRVAIIGITDNGLAAERALRLEYADVQLELAFYDERGPERLGELATKITSPYNGTVIKLVEEANAGRVDEIYIALPMVALERIRHFLAMMSDTTVDTYIVPDFYAYSTNTSQIRSIHNLQTIGIFTSPLDGGGSIIKRAEDLVLGSVIMVMIVVLMIAIAIGIKLTSRGPVFFKQDRYGLSGQKIKVWKFRTMKVMENTDKVVQATRDDPRVTRFGAFLRRTSLDELPQFINVIQGNMSIVGPRPHAVAHNELYRKQVENYMIRHKVKPGITGLAQINGYRGEIDALYKMEKRVQYDIEYIQNWSFWLDIKIIIKTIFKGFVGKNAY</sequence>
<evidence type="ECO:0000256" key="7">
    <source>
        <dbReference type="SAM" id="Phobius"/>
    </source>
</evidence>
<evidence type="ECO:0000313" key="12">
    <source>
        <dbReference type="Proteomes" id="UP000222768"/>
    </source>
</evidence>
<evidence type="ECO:0000256" key="3">
    <source>
        <dbReference type="ARBA" id="ARBA00022679"/>
    </source>
</evidence>
<feature type="transmembrane region" description="Helical" evidence="7">
    <location>
        <begin position="286"/>
        <end position="307"/>
    </location>
</feature>
<evidence type="ECO:0000256" key="4">
    <source>
        <dbReference type="ARBA" id="ARBA00022692"/>
    </source>
</evidence>
<reference evidence="9" key="3">
    <citation type="journal article" date="2023" name="Genes Genomics">
        <title>Genomic insights of Leclercia adecarboxylata strains linked to an outbreak in public hospitals in Mexico.</title>
        <authorList>
            <person name="Barrios-Villa E."/>
            <person name="Pacheco-Flores B."/>
            <person name="Lozano-Zarain P."/>
            <person name="Del Campo-Ortega R."/>
            <person name="de Jesus Ascencio-Montiel I."/>
            <person name="Gonzalez-Leon M."/>
            <person name="Camorlinga-Ponce M."/>
            <person name="Gaytan Cervantes F.J."/>
            <person name="Gonzalez Torres C."/>
            <person name="Aguilar E."/>
            <person name="Gonzalez Ibarra J."/>
            <person name="Torres Lopez F.J."/>
            <person name="Rosas-Vargas H."/>
            <person name="Gonzalez-Bonilla C.R."/>
            <person name="Del Carmen Rocha-Gracia R."/>
        </authorList>
    </citation>
    <scope>NUCLEOTIDE SEQUENCE</scope>
    <source>
        <strain evidence="9">Lac40</strain>
    </source>
</reference>
<keyword evidence="3 11" id="KW-0808">Transferase</keyword>
<comment type="subcellular location">
    <subcellularLocation>
        <location evidence="1">Membrane</location>
        <topology evidence="1">Multi-pass membrane protein</topology>
    </subcellularLocation>
</comment>
<accession>A0A7H0FA77</accession>
<dbReference type="Pfam" id="PF13727">
    <property type="entry name" value="CoA_binding_3"/>
    <property type="match status" value="1"/>
</dbReference>
<feature type="transmembrane region" description="Helical" evidence="7">
    <location>
        <begin position="12"/>
        <end position="35"/>
    </location>
</feature>
<dbReference type="RefSeq" id="WP_032616113.1">
    <property type="nucleotide sequence ID" value="NZ_CBCXZU010000017.1"/>
</dbReference>
<feature type="domain" description="Bacterial sugar transferase" evidence="8">
    <location>
        <begin position="281"/>
        <end position="464"/>
    </location>
</feature>
<reference evidence="12" key="2">
    <citation type="submission" date="2017-09" db="EMBL/GenBank/DDBJ databases">
        <title>FDA dAtabase for Regulatory Grade micrObial Sequences (FDA-ARGOS): Supporting development and validation of Infectious Disease Dx tests.</title>
        <authorList>
            <person name="Minogue T."/>
            <person name="Wolcott M."/>
            <person name="Wasieloski L."/>
            <person name="Aguilar W."/>
            <person name="Moore D."/>
            <person name="Tallon L."/>
            <person name="Sadzewicz L."/>
            <person name="Ott S."/>
            <person name="Zhao X."/>
            <person name="Nagaraj S."/>
            <person name="Vavikolanu K."/>
            <person name="Aluvathingal J."/>
            <person name="Nadendla S."/>
            <person name="Sichtig H."/>
        </authorList>
    </citation>
    <scope>NUCLEOTIDE SEQUENCE [LARGE SCALE GENOMIC DNA]</scope>
    <source>
        <strain evidence="12">FDAARGOS_404</strain>
    </source>
</reference>
<evidence type="ECO:0000313" key="13">
    <source>
        <dbReference type="Proteomes" id="UP001357437"/>
    </source>
</evidence>
<dbReference type="EMBL" id="PDLK01000002">
    <property type="protein sequence ID" value="PHH06888.1"/>
    <property type="molecule type" value="Genomic_DNA"/>
</dbReference>
<evidence type="ECO:0000256" key="5">
    <source>
        <dbReference type="ARBA" id="ARBA00022989"/>
    </source>
</evidence>
<gene>
    <name evidence="11" type="ORF">CRX53_24590</name>
    <name evidence="9" type="ORF">OEZ79_03010</name>
    <name evidence="10" type="ORF">VOF76_15395</name>
</gene>
<organism evidence="11 12">
    <name type="scientific">Leclercia adecarboxylata</name>
    <dbReference type="NCBI Taxonomy" id="83655"/>
    <lineage>
        <taxon>Bacteria</taxon>
        <taxon>Pseudomonadati</taxon>
        <taxon>Pseudomonadota</taxon>
        <taxon>Gammaproteobacteria</taxon>
        <taxon>Enterobacterales</taxon>
        <taxon>Enterobacteriaceae</taxon>
        <taxon>Leclercia</taxon>
    </lineage>
</organism>
<dbReference type="EMBL" id="JAOURS010000002">
    <property type="protein sequence ID" value="MDC6637198.1"/>
    <property type="molecule type" value="Genomic_DNA"/>
</dbReference>
<proteinExistence type="inferred from homology"/>
<evidence type="ECO:0000256" key="2">
    <source>
        <dbReference type="ARBA" id="ARBA00006464"/>
    </source>
</evidence>
<dbReference type="GO" id="GO:0009242">
    <property type="term" value="P:colanic acid biosynthetic process"/>
    <property type="evidence" value="ECO:0007669"/>
    <property type="project" value="TreeGrafter"/>
</dbReference>
<evidence type="ECO:0000313" key="10">
    <source>
        <dbReference type="EMBL" id="MEC3937552.1"/>
    </source>
</evidence>
<dbReference type="EMBL" id="JAYMCU010000026">
    <property type="protein sequence ID" value="MEC3937552.1"/>
    <property type="molecule type" value="Genomic_DNA"/>
</dbReference>
<dbReference type="GO" id="GO:0016020">
    <property type="term" value="C:membrane"/>
    <property type="evidence" value="ECO:0007669"/>
    <property type="project" value="UniProtKB-SubCell"/>
</dbReference>
<dbReference type="Proteomes" id="UP000222768">
    <property type="component" value="Unassembled WGS sequence"/>
</dbReference>
<evidence type="ECO:0000259" key="8">
    <source>
        <dbReference type="Pfam" id="PF02397"/>
    </source>
</evidence>